<feature type="compositionally biased region" description="Low complexity" evidence="1">
    <location>
        <begin position="134"/>
        <end position="152"/>
    </location>
</feature>
<feature type="compositionally biased region" description="Pro residues" evidence="1">
    <location>
        <begin position="58"/>
        <end position="68"/>
    </location>
</feature>
<name>A0ABV0PTS4_9TELE</name>
<comment type="caution">
    <text evidence="2">The sequence shown here is derived from an EMBL/GenBank/DDBJ whole genome shotgun (WGS) entry which is preliminary data.</text>
</comment>
<feature type="region of interest" description="Disordered" evidence="1">
    <location>
        <begin position="1"/>
        <end position="158"/>
    </location>
</feature>
<gene>
    <name evidence="2" type="ORF">GOODEAATRI_033421</name>
</gene>
<sequence>MDVIHSHSPCILYTPRSRRRYPLGATSPRTQEVVPFPSGAEAGRQRRYCPDPGDPGLAPAPPPRPSPQQLPSTSGEGAMYKRGVHMAQSNPPTGAAPGRSSPDPPTSSDPNPMSLPPPVNPNKNLPTGPPPTRTPTSNTSPRTQTPRIPTPTGAQPHR</sequence>
<evidence type="ECO:0000256" key="1">
    <source>
        <dbReference type="SAM" id="MobiDB-lite"/>
    </source>
</evidence>
<dbReference type="EMBL" id="JAHRIO010086904">
    <property type="protein sequence ID" value="MEQ2186884.1"/>
    <property type="molecule type" value="Genomic_DNA"/>
</dbReference>
<keyword evidence="3" id="KW-1185">Reference proteome</keyword>
<dbReference type="Proteomes" id="UP001476798">
    <property type="component" value="Unassembled WGS sequence"/>
</dbReference>
<feature type="compositionally biased region" description="Pro residues" evidence="1">
    <location>
        <begin position="102"/>
        <end position="120"/>
    </location>
</feature>
<reference evidence="2 3" key="1">
    <citation type="submission" date="2021-06" db="EMBL/GenBank/DDBJ databases">
        <authorList>
            <person name="Palmer J.M."/>
        </authorList>
    </citation>
    <scope>NUCLEOTIDE SEQUENCE [LARGE SCALE GENOMIC DNA]</scope>
    <source>
        <strain evidence="2 3">GA_2019</strain>
        <tissue evidence="2">Muscle</tissue>
    </source>
</reference>
<evidence type="ECO:0000313" key="3">
    <source>
        <dbReference type="Proteomes" id="UP001476798"/>
    </source>
</evidence>
<evidence type="ECO:0000313" key="2">
    <source>
        <dbReference type="EMBL" id="MEQ2186884.1"/>
    </source>
</evidence>
<accession>A0ABV0PTS4</accession>
<organism evidence="2 3">
    <name type="scientific">Goodea atripinnis</name>
    <dbReference type="NCBI Taxonomy" id="208336"/>
    <lineage>
        <taxon>Eukaryota</taxon>
        <taxon>Metazoa</taxon>
        <taxon>Chordata</taxon>
        <taxon>Craniata</taxon>
        <taxon>Vertebrata</taxon>
        <taxon>Euteleostomi</taxon>
        <taxon>Actinopterygii</taxon>
        <taxon>Neopterygii</taxon>
        <taxon>Teleostei</taxon>
        <taxon>Neoteleostei</taxon>
        <taxon>Acanthomorphata</taxon>
        <taxon>Ovalentaria</taxon>
        <taxon>Atherinomorphae</taxon>
        <taxon>Cyprinodontiformes</taxon>
        <taxon>Goodeidae</taxon>
        <taxon>Goodea</taxon>
    </lineage>
</organism>
<proteinExistence type="predicted"/>
<protein>
    <submittedName>
        <fullName evidence="2">Uncharacterized protein</fullName>
    </submittedName>
</protein>